<keyword evidence="2 9" id="KW-0812">Transmembrane</keyword>
<dbReference type="PROSITE" id="PS00232">
    <property type="entry name" value="CADHERIN_1"/>
    <property type="match status" value="4"/>
</dbReference>
<dbReference type="SUPFAM" id="SSF49313">
    <property type="entry name" value="Cadherin-like"/>
    <property type="match status" value="9"/>
</dbReference>
<proteinExistence type="predicted"/>
<evidence type="ECO:0000313" key="11">
    <source>
        <dbReference type="EMBL" id="KAH0629899.1"/>
    </source>
</evidence>
<feature type="domain" description="Cadherin" evidence="10">
    <location>
        <begin position="5"/>
        <end position="108"/>
    </location>
</feature>
<name>A0ABQ7TK45_PHRPL</name>
<keyword evidence="3" id="KW-0677">Repeat</keyword>
<evidence type="ECO:0000256" key="3">
    <source>
        <dbReference type="ARBA" id="ARBA00022737"/>
    </source>
</evidence>
<evidence type="ECO:0000256" key="9">
    <source>
        <dbReference type="SAM" id="Phobius"/>
    </source>
</evidence>
<evidence type="ECO:0000256" key="6">
    <source>
        <dbReference type="ARBA" id="ARBA00023136"/>
    </source>
</evidence>
<evidence type="ECO:0000256" key="7">
    <source>
        <dbReference type="PROSITE-ProRule" id="PRU00043"/>
    </source>
</evidence>
<feature type="transmembrane region" description="Helical" evidence="9">
    <location>
        <begin position="1084"/>
        <end position="1109"/>
    </location>
</feature>
<keyword evidence="5 9" id="KW-1133">Transmembrane helix</keyword>
<dbReference type="PRINTS" id="PR00205">
    <property type="entry name" value="CADHERIN"/>
</dbReference>
<dbReference type="Gene3D" id="2.60.40.60">
    <property type="entry name" value="Cadherins"/>
    <property type="match status" value="9"/>
</dbReference>
<feature type="domain" description="Cadherin" evidence="10">
    <location>
        <begin position="650"/>
        <end position="768"/>
    </location>
</feature>
<dbReference type="InterPro" id="IPR020894">
    <property type="entry name" value="Cadherin_CS"/>
</dbReference>
<reference evidence="11 12" key="1">
    <citation type="journal article" date="2022" name="Gigascience">
        <title>A chromosome-level genome assembly and annotation of the desert horned lizard, Phrynosoma platyrhinos, provides insight into chromosomal rearrangements among reptiles.</title>
        <authorList>
            <person name="Koochekian N."/>
            <person name="Ascanio A."/>
            <person name="Farleigh K."/>
            <person name="Card D.C."/>
            <person name="Schield D.R."/>
            <person name="Castoe T.A."/>
            <person name="Jezkova T."/>
        </authorList>
    </citation>
    <scope>NUCLEOTIDE SEQUENCE [LARGE SCALE GENOMIC DNA]</scope>
    <source>
        <strain evidence="11">NK-2021</strain>
    </source>
</reference>
<feature type="domain" description="Cadherin" evidence="10">
    <location>
        <begin position="540"/>
        <end position="649"/>
    </location>
</feature>
<comment type="caution">
    <text evidence="11">The sequence shown here is derived from an EMBL/GenBank/DDBJ whole genome shotgun (WGS) entry which is preliminary data.</text>
</comment>
<evidence type="ECO:0000256" key="4">
    <source>
        <dbReference type="ARBA" id="ARBA00022837"/>
    </source>
</evidence>
<evidence type="ECO:0000256" key="8">
    <source>
        <dbReference type="SAM" id="MobiDB-lite"/>
    </source>
</evidence>
<dbReference type="PANTHER" id="PTHR24026">
    <property type="entry name" value="FAT ATYPICAL CADHERIN-RELATED"/>
    <property type="match status" value="1"/>
</dbReference>
<feature type="domain" description="Cadherin" evidence="10">
    <location>
        <begin position="109"/>
        <end position="211"/>
    </location>
</feature>
<dbReference type="Pfam" id="PF00028">
    <property type="entry name" value="Cadherin"/>
    <property type="match status" value="5"/>
</dbReference>
<evidence type="ECO:0000256" key="2">
    <source>
        <dbReference type="ARBA" id="ARBA00022692"/>
    </source>
</evidence>
<comment type="subcellular location">
    <subcellularLocation>
        <location evidence="1">Membrane</location>
    </subcellularLocation>
</comment>
<accession>A0ABQ7TK45</accession>
<evidence type="ECO:0000256" key="1">
    <source>
        <dbReference type="ARBA" id="ARBA00004370"/>
    </source>
</evidence>
<keyword evidence="4 7" id="KW-0106">Calcium</keyword>
<dbReference type="PANTHER" id="PTHR24026:SF133">
    <property type="entry name" value="CADHERIN-RELATED FAMILY MEMBER 2"/>
    <property type="match status" value="1"/>
</dbReference>
<keyword evidence="12" id="KW-1185">Reference proteome</keyword>
<feature type="domain" description="Cadherin" evidence="10">
    <location>
        <begin position="770"/>
        <end position="886"/>
    </location>
</feature>
<evidence type="ECO:0000256" key="5">
    <source>
        <dbReference type="ARBA" id="ARBA00022989"/>
    </source>
</evidence>
<dbReference type="PROSITE" id="PS50268">
    <property type="entry name" value="CADHERIN_2"/>
    <property type="match status" value="9"/>
</dbReference>
<feature type="compositionally biased region" description="Polar residues" evidence="8">
    <location>
        <begin position="1238"/>
        <end position="1249"/>
    </location>
</feature>
<keyword evidence="6 9" id="KW-0472">Membrane</keyword>
<organism evidence="11 12">
    <name type="scientific">Phrynosoma platyrhinos</name>
    <name type="common">Desert horned lizard</name>
    <dbReference type="NCBI Taxonomy" id="52577"/>
    <lineage>
        <taxon>Eukaryota</taxon>
        <taxon>Metazoa</taxon>
        <taxon>Chordata</taxon>
        <taxon>Craniata</taxon>
        <taxon>Vertebrata</taxon>
        <taxon>Euteleostomi</taxon>
        <taxon>Lepidosauria</taxon>
        <taxon>Squamata</taxon>
        <taxon>Bifurcata</taxon>
        <taxon>Unidentata</taxon>
        <taxon>Episquamata</taxon>
        <taxon>Toxicofera</taxon>
        <taxon>Iguania</taxon>
        <taxon>Phrynosomatidae</taxon>
        <taxon>Phrynosomatinae</taxon>
        <taxon>Phrynosoma</taxon>
    </lineage>
</organism>
<feature type="domain" description="Cadherin" evidence="10">
    <location>
        <begin position="888"/>
        <end position="1009"/>
    </location>
</feature>
<gene>
    <name evidence="11" type="ORF">JD844_012375</name>
</gene>
<dbReference type="InterPro" id="IPR015919">
    <property type="entry name" value="Cadherin-like_sf"/>
</dbReference>
<dbReference type="CDD" id="cd11304">
    <property type="entry name" value="Cadherin_repeat"/>
    <property type="match status" value="8"/>
</dbReference>
<evidence type="ECO:0000313" key="12">
    <source>
        <dbReference type="Proteomes" id="UP000826234"/>
    </source>
</evidence>
<feature type="domain" description="Cadherin" evidence="10">
    <location>
        <begin position="212"/>
        <end position="320"/>
    </location>
</feature>
<feature type="region of interest" description="Disordered" evidence="8">
    <location>
        <begin position="1191"/>
        <end position="1249"/>
    </location>
</feature>
<evidence type="ECO:0000259" key="10">
    <source>
        <dbReference type="PROSITE" id="PS50268"/>
    </source>
</evidence>
<dbReference type="EMBL" id="JAIPUX010000439">
    <property type="protein sequence ID" value="KAH0629899.1"/>
    <property type="molecule type" value="Genomic_DNA"/>
</dbReference>
<dbReference type="SMART" id="SM00112">
    <property type="entry name" value="CA"/>
    <property type="match status" value="9"/>
</dbReference>
<feature type="compositionally biased region" description="Basic and acidic residues" evidence="8">
    <location>
        <begin position="1212"/>
        <end position="1236"/>
    </location>
</feature>
<sequence length="1249" mass="136703">MNSSFTLPEDTPLKAWVFKLVAVDADGDELYYTIEGDNANYFAVDHRTGNVTLNRRLDYEVRMTRKMKEFQAWANQSPSLTSVFSFPQQVYKKLTIIITDRNDNKPIFRDEPYFTDVPENTPVGSPIFRVLAVDDDSANAGRVYYSIEEVNPNNVENQQLFSILYNGTVVLNGSLSFNNKSTFYRIKILAKNNTAYLSVTVVDVADLDPQFLGEPYIGSVSEDSSLGTSVVKVFAIDGDKDVNDIIYYSITNTTSLFTINNITGVITVSGNLDREGVPGEEVQLQVVAREKDLNIYHQVAQISTIVTIRVMDINDNTPQFYWCTAYPACNFTGPPDTNFTGDIEEHASSRTPVANLNIVAYDPDKGSNGTFQLSLQGPDALAFSVSPQQIVNEGAVQVLASSPGLVDYEKTPTMTVEIVANDTGNTNDCCSFATVTIYLTDINDHRPEFKQNDYKLSVLEDSPPGTVVSSNITVRKLHSLSTFTVNAASGTILVANGSKLDWGVRPVYYATLQATDGGDLSGSTQLEISVIDINNNAPVVTGSYNVFVNEGQDSITVEIQATDKDDPATNNSYLRFEILPGEFSSNFTINPDTGVLSSKGPLDREAIPLELQGKMVVTVLVHDLGIPQLNTTVNVTFIVEDRNDNAPIFNSSIYEFSVRERLSGIFVGTVEATDADQTEINNRISFLVVESSVGSNNFLMNSICQKSGWCQGNLRLAPGVEFDYDQMHPKFFNLTVQAQNSDFGGKVDVDTAVVVVNVLDVNDESPSLVPSPPQSIEVLENVTMHEVVAVLEATDVDTNHSLLFQELAVVCSKNSASAGKICQKWFHLEPNGSLLVTSGEVDYKVCDLVELTLRVKDEFTEVGDPYSRNETLKIFIVDVNDNPPEFLSINDTFVVIPEITPVDLQVAVVKAKDNDSGVNSEISFALSRTVFIQDNEVELVYENLFKVVTTAEKDIYIGSIQVASNLDSLLKGRYQVTVEAKDHGMPSLSSLKSLDIFTVDQSYRVKLEFSSSLKEVQDNFNAIKIASAKTVMEAYFVYSNGTALGDERVTALIQNSPEALTQLLGFGLLLIGPVAMTKPSKDNMLFGVIAGLAGFVLLLLLITTMTVICMRKSHLRKLKALKALKVASMFVTSPIQQGPAIPGTNQYNKEGANPVLGFTFDPTMDLGFEENPSFEVASLNSLDVNMVDAPESGPASPALKKGKVGAQCQANGREEPLKAALESHEKSKPKPPEWLKEASNQPALNTTEV</sequence>
<feature type="domain" description="Cadherin" evidence="10">
    <location>
        <begin position="461"/>
        <end position="540"/>
    </location>
</feature>
<dbReference type="Proteomes" id="UP000826234">
    <property type="component" value="Unassembled WGS sequence"/>
</dbReference>
<protein>
    <recommendedName>
        <fullName evidence="10">Cadherin domain-containing protein</fullName>
    </recommendedName>
</protein>
<feature type="domain" description="Cadherin" evidence="10">
    <location>
        <begin position="335"/>
        <end position="449"/>
    </location>
</feature>
<dbReference type="InterPro" id="IPR002126">
    <property type="entry name" value="Cadherin-like_dom"/>
</dbReference>